<reference evidence="5" key="1">
    <citation type="submission" date="2020-10" db="EMBL/GenBank/DDBJ databases">
        <authorList>
            <person name="Gilroy R."/>
        </authorList>
    </citation>
    <scope>NUCLEOTIDE SEQUENCE</scope>
    <source>
        <strain evidence="5">11300</strain>
    </source>
</reference>
<dbReference type="Pfam" id="PF07687">
    <property type="entry name" value="M20_dimer"/>
    <property type="match status" value="1"/>
</dbReference>
<comment type="cofactor">
    <cofactor evidence="3">
        <name>Zn(2+)</name>
        <dbReference type="ChEBI" id="CHEBI:29105"/>
    </cofactor>
    <text evidence="3">Binds 2 Zn(2+) ions per subunit.</text>
</comment>
<reference evidence="5" key="2">
    <citation type="journal article" date="2021" name="PeerJ">
        <title>Extensive microbial diversity within the chicken gut microbiome revealed by metagenomics and culture.</title>
        <authorList>
            <person name="Gilroy R."/>
            <person name="Ravi A."/>
            <person name="Getino M."/>
            <person name="Pursley I."/>
            <person name="Horton D.L."/>
            <person name="Alikhan N.F."/>
            <person name="Baker D."/>
            <person name="Gharbi K."/>
            <person name="Hall N."/>
            <person name="Watson M."/>
            <person name="Adriaenssens E.M."/>
            <person name="Foster-Nyarko E."/>
            <person name="Jarju S."/>
            <person name="Secka A."/>
            <person name="Antonio M."/>
            <person name="Oren A."/>
            <person name="Chaudhuri R.R."/>
            <person name="La Ragione R."/>
            <person name="Hildebrand F."/>
            <person name="Pallen M.J."/>
        </authorList>
    </citation>
    <scope>NUCLEOTIDE SEQUENCE</scope>
    <source>
        <strain evidence="5">11300</strain>
    </source>
</reference>
<name>A0A9D1L707_9FIRM</name>
<dbReference type="GO" id="GO:0016813">
    <property type="term" value="F:hydrolase activity, acting on carbon-nitrogen (but not peptide) bonds, in linear amidines"/>
    <property type="evidence" value="ECO:0007669"/>
    <property type="project" value="InterPro"/>
</dbReference>
<proteinExistence type="inferred from homology"/>
<feature type="binding site" evidence="3">
    <location>
        <position position="375"/>
    </location>
    <ligand>
        <name>Zn(2+)</name>
        <dbReference type="ChEBI" id="CHEBI:29105"/>
        <label>2</label>
    </ligand>
</feature>
<organism evidence="5 6">
    <name type="scientific">Candidatus Fimisoma avicola</name>
    <dbReference type="NCBI Taxonomy" id="2840826"/>
    <lineage>
        <taxon>Bacteria</taxon>
        <taxon>Bacillati</taxon>
        <taxon>Bacillota</taxon>
        <taxon>Clostridia</taxon>
        <taxon>Eubacteriales</taxon>
        <taxon>Candidatus Fimisoma</taxon>
    </lineage>
</organism>
<dbReference type="CDD" id="cd03884">
    <property type="entry name" value="M20_bAS"/>
    <property type="match status" value="1"/>
</dbReference>
<keyword evidence="3" id="KW-0862">Zinc</keyword>
<dbReference type="InterPro" id="IPR011650">
    <property type="entry name" value="Peptidase_M20_dimer"/>
</dbReference>
<dbReference type="InterPro" id="IPR036264">
    <property type="entry name" value="Bact_exopeptidase_dim_dom"/>
</dbReference>
<feature type="binding site" evidence="3">
    <location>
        <position position="88"/>
    </location>
    <ligand>
        <name>Zn(2+)</name>
        <dbReference type="ChEBI" id="CHEBI:29105"/>
        <label>2</label>
    </ligand>
</feature>
<dbReference type="AlphaFoldDB" id="A0A9D1L707"/>
<evidence type="ECO:0000313" key="5">
    <source>
        <dbReference type="EMBL" id="HIU27354.1"/>
    </source>
</evidence>
<protein>
    <submittedName>
        <fullName evidence="5">M20 family metallo-hydrolase</fullName>
    </submittedName>
</protein>
<feature type="binding site" evidence="3">
    <location>
        <position position="185"/>
    </location>
    <ligand>
        <name>Zn(2+)</name>
        <dbReference type="ChEBI" id="CHEBI:29105"/>
        <label>1</label>
    </ligand>
</feature>
<dbReference type="Pfam" id="PF01546">
    <property type="entry name" value="Peptidase_M20"/>
    <property type="match status" value="1"/>
</dbReference>
<gene>
    <name evidence="5" type="ORF">IAD16_03090</name>
</gene>
<evidence type="ECO:0000256" key="1">
    <source>
        <dbReference type="ARBA" id="ARBA00006153"/>
    </source>
</evidence>
<dbReference type="Proteomes" id="UP000824091">
    <property type="component" value="Unassembled WGS sequence"/>
</dbReference>
<sequence length="402" mass="44326">MRDMQWLLEAIEEAGRTAVKEDGTYWRASYTKEDKAVVELLQGYMESMGMETFFDAVGNLHGVIRGSEDDTVMTGSHRDTVRNGGKYDGILGVLCGIRAAGSLYEELGRPRRSLEVVAMVEEESSRFTASDYIGSCNIAGIMPESAFSLTDDHGITIQEAAVAAGYQGAPSDSKRDDIKHFVEMHIEQGGVLESENKQIGIIRSIVGQWGGTISFEGKQNHAGTTPMALRRDPVPVMAAFIRDLFDWVNLRACDMVLTIGKISVSPGSPNVIPQKVSFTYDARSSDLELGQATVEKIYALRDRYDGDIKVEVIPAWSDKPIMLDMDGVKELEEIVQELNLSYKVMDSGAGHDSQNMAKSYPTNMIFVPSVDGISHNVREYTKPEDLAAGLTVLKAYLKKLCW</sequence>
<evidence type="ECO:0000259" key="4">
    <source>
        <dbReference type="Pfam" id="PF07687"/>
    </source>
</evidence>
<dbReference type="SUPFAM" id="SSF55031">
    <property type="entry name" value="Bacterial exopeptidase dimerisation domain"/>
    <property type="match status" value="1"/>
</dbReference>
<dbReference type="EMBL" id="DVMO01000046">
    <property type="protein sequence ID" value="HIU27354.1"/>
    <property type="molecule type" value="Genomic_DNA"/>
</dbReference>
<feature type="domain" description="Peptidase M20 dimerisation" evidence="4">
    <location>
        <begin position="207"/>
        <end position="300"/>
    </location>
</feature>
<dbReference type="InterPro" id="IPR010158">
    <property type="entry name" value="Amidase_Cbmase"/>
</dbReference>
<comment type="similarity">
    <text evidence="1">Belongs to the peptidase M20 family.</text>
</comment>
<dbReference type="SUPFAM" id="SSF53187">
    <property type="entry name" value="Zn-dependent exopeptidases"/>
    <property type="match status" value="1"/>
</dbReference>
<accession>A0A9D1L707</accession>
<dbReference type="InterPro" id="IPR002933">
    <property type="entry name" value="Peptidase_M20"/>
</dbReference>
<dbReference type="PANTHER" id="PTHR32494">
    <property type="entry name" value="ALLANTOATE DEIMINASE-RELATED"/>
    <property type="match status" value="1"/>
</dbReference>
<feature type="binding site" evidence="3">
    <location>
        <position position="77"/>
    </location>
    <ligand>
        <name>Zn(2+)</name>
        <dbReference type="ChEBI" id="CHEBI:29105"/>
        <label>1</label>
    </ligand>
</feature>
<dbReference type="Gene3D" id="3.40.630.10">
    <property type="entry name" value="Zn peptidases"/>
    <property type="match status" value="1"/>
</dbReference>
<dbReference type="NCBIfam" id="TIGR01879">
    <property type="entry name" value="hydantase"/>
    <property type="match status" value="1"/>
</dbReference>
<feature type="binding site" evidence="3">
    <location>
        <position position="123"/>
    </location>
    <ligand>
        <name>Zn(2+)</name>
        <dbReference type="ChEBI" id="CHEBI:29105"/>
        <label>2</label>
    </ligand>
</feature>
<evidence type="ECO:0000256" key="2">
    <source>
        <dbReference type="ARBA" id="ARBA00022801"/>
    </source>
</evidence>
<keyword evidence="2" id="KW-0378">Hydrolase</keyword>
<dbReference type="GO" id="GO:0046872">
    <property type="term" value="F:metal ion binding"/>
    <property type="evidence" value="ECO:0007669"/>
    <property type="project" value="UniProtKB-KW"/>
</dbReference>
<dbReference type="Gene3D" id="3.30.70.360">
    <property type="match status" value="1"/>
</dbReference>
<dbReference type="PIRSF" id="PIRSF001235">
    <property type="entry name" value="Amidase_carbamoylase"/>
    <property type="match status" value="1"/>
</dbReference>
<comment type="caution">
    <text evidence="5">The sequence shown here is derived from an EMBL/GenBank/DDBJ whole genome shotgun (WGS) entry which is preliminary data.</text>
</comment>
<evidence type="ECO:0000256" key="3">
    <source>
        <dbReference type="PIRSR" id="PIRSR001235-1"/>
    </source>
</evidence>
<evidence type="ECO:0000313" key="6">
    <source>
        <dbReference type="Proteomes" id="UP000824091"/>
    </source>
</evidence>
<keyword evidence="3" id="KW-0479">Metal-binding</keyword>
<feature type="binding site" evidence="3">
    <location>
        <position position="88"/>
    </location>
    <ligand>
        <name>Zn(2+)</name>
        <dbReference type="ChEBI" id="CHEBI:29105"/>
        <label>1</label>
    </ligand>
</feature>
<dbReference type="PANTHER" id="PTHR32494:SF5">
    <property type="entry name" value="ALLANTOATE AMIDOHYDROLASE"/>
    <property type="match status" value="1"/>
</dbReference>